<feature type="domain" description="NADP-dependent oxidoreductase" evidence="2">
    <location>
        <begin position="5"/>
        <end position="148"/>
    </location>
</feature>
<sequence length="192" mass="21502">QVRRAHAAGRKYGVPVVVNQVMYNLLDYNSTELREMEKACNDLDVKIIAYSPIGQGLLTDSLTPEKLVKNRPAKMTGLTWDKLQPLRECIRSIAQAHDRSMAQVCINWCIQHNTIPLVGCRSVSQAQDTLGALGWELTESEVRDLDEVALARSTLESPTWRRALFVQLAGVFMVACSVCDNWLGRGMVEEAR</sequence>
<dbReference type="EMBL" id="KQ243976">
    <property type="protein sequence ID" value="KNC74926.1"/>
    <property type="molecule type" value="Genomic_DNA"/>
</dbReference>
<dbReference type="OrthoDB" id="2310150at2759"/>
<protein>
    <recommendedName>
        <fullName evidence="2">NADP-dependent oxidoreductase domain-containing protein</fullName>
    </recommendedName>
</protein>
<dbReference type="Proteomes" id="UP000054560">
    <property type="component" value="Unassembled WGS sequence"/>
</dbReference>
<dbReference type="GeneID" id="25913043"/>
<evidence type="ECO:0000256" key="1">
    <source>
        <dbReference type="ARBA" id="ARBA00023002"/>
    </source>
</evidence>
<evidence type="ECO:0000313" key="4">
    <source>
        <dbReference type="Proteomes" id="UP000054560"/>
    </source>
</evidence>
<dbReference type="PANTHER" id="PTHR43364">
    <property type="entry name" value="NADH-SPECIFIC METHYLGLYOXAL REDUCTASE-RELATED"/>
    <property type="match status" value="1"/>
</dbReference>
<evidence type="ECO:0000259" key="2">
    <source>
        <dbReference type="Pfam" id="PF00248"/>
    </source>
</evidence>
<feature type="non-terminal residue" evidence="3">
    <location>
        <position position="1"/>
    </location>
</feature>
<dbReference type="SUPFAM" id="SSF51430">
    <property type="entry name" value="NAD(P)-linked oxidoreductase"/>
    <property type="match status" value="1"/>
</dbReference>
<keyword evidence="4" id="KW-1185">Reference proteome</keyword>
<reference evidence="3 4" key="1">
    <citation type="submission" date="2011-02" db="EMBL/GenBank/DDBJ databases">
        <title>The Genome Sequence of Sphaeroforma arctica JP610.</title>
        <authorList>
            <consortium name="The Broad Institute Genome Sequencing Platform"/>
            <person name="Russ C."/>
            <person name="Cuomo C."/>
            <person name="Young S.K."/>
            <person name="Zeng Q."/>
            <person name="Gargeya S."/>
            <person name="Alvarado L."/>
            <person name="Berlin A."/>
            <person name="Chapman S.B."/>
            <person name="Chen Z."/>
            <person name="Freedman E."/>
            <person name="Gellesch M."/>
            <person name="Goldberg J."/>
            <person name="Griggs A."/>
            <person name="Gujja S."/>
            <person name="Heilman E."/>
            <person name="Heiman D."/>
            <person name="Howarth C."/>
            <person name="Mehta T."/>
            <person name="Neiman D."/>
            <person name="Pearson M."/>
            <person name="Roberts A."/>
            <person name="Saif S."/>
            <person name="Shea T."/>
            <person name="Shenoy N."/>
            <person name="Sisk P."/>
            <person name="Stolte C."/>
            <person name="Sykes S."/>
            <person name="White J."/>
            <person name="Yandava C."/>
            <person name="Burger G."/>
            <person name="Gray M.W."/>
            <person name="Holland P.W.H."/>
            <person name="King N."/>
            <person name="Lang F.B.F."/>
            <person name="Roger A.J."/>
            <person name="Ruiz-Trillo I."/>
            <person name="Haas B."/>
            <person name="Nusbaum C."/>
            <person name="Birren B."/>
        </authorList>
    </citation>
    <scope>NUCLEOTIDE SEQUENCE [LARGE SCALE GENOMIC DNA]</scope>
    <source>
        <strain evidence="3 4">JP610</strain>
    </source>
</reference>
<dbReference type="InterPro" id="IPR050523">
    <property type="entry name" value="AKR_Detox_Biosynth"/>
</dbReference>
<dbReference type="GO" id="GO:0016491">
    <property type="term" value="F:oxidoreductase activity"/>
    <property type="evidence" value="ECO:0007669"/>
    <property type="project" value="UniProtKB-KW"/>
</dbReference>
<dbReference type="RefSeq" id="XP_014148828.1">
    <property type="nucleotide sequence ID" value="XM_014293353.1"/>
</dbReference>
<proteinExistence type="predicted"/>
<dbReference type="STRING" id="667725.A0A0L0FEM1"/>
<organism evidence="3 4">
    <name type="scientific">Sphaeroforma arctica JP610</name>
    <dbReference type="NCBI Taxonomy" id="667725"/>
    <lineage>
        <taxon>Eukaryota</taxon>
        <taxon>Ichthyosporea</taxon>
        <taxon>Ichthyophonida</taxon>
        <taxon>Sphaeroforma</taxon>
    </lineage>
</organism>
<accession>A0A0L0FEM1</accession>
<dbReference type="AlphaFoldDB" id="A0A0L0FEM1"/>
<name>A0A0L0FEM1_9EUKA</name>
<evidence type="ECO:0000313" key="3">
    <source>
        <dbReference type="EMBL" id="KNC74926.1"/>
    </source>
</evidence>
<dbReference type="PANTHER" id="PTHR43364:SF4">
    <property type="entry name" value="NAD(P)-LINKED OXIDOREDUCTASE SUPERFAMILY PROTEIN"/>
    <property type="match status" value="1"/>
</dbReference>
<dbReference type="InterPro" id="IPR023210">
    <property type="entry name" value="NADP_OxRdtase_dom"/>
</dbReference>
<keyword evidence="1" id="KW-0560">Oxidoreductase</keyword>
<dbReference type="eggNOG" id="KOG1575">
    <property type="taxonomic scope" value="Eukaryota"/>
</dbReference>
<dbReference type="Gene3D" id="3.20.20.100">
    <property type="entry name" value="NADP-dependent oxidoreductase domain"/>
    <property type="match status" value="1"/>
</dbReference>
<dbReference type="Pfam" id="PF00248">
    <property type="entry name" value="Aldo_ket_red"/>
    <property type="match status" value="1"/>
</dbReference>
<dbReference type="InterPro" id="IPR036812">
    <property type="entry name" value="NAD(P)_OxRdtase_dom_sf"/>
</dbReference>
<gene>
    <name evidence="3" type="ORF">SARC_12539</name>
</gene>